<feature type="region of interest" description="Disordered" evidence="1">
    <location>
        <begin position="1"/>
        <end position="65"/>
    </location>
</feature>
<organism evidence="2 3">
    <name type="scientific">Serendipita indica (strain DSM 11827)</name>
    <name type="common">Root endophyte fungus</name>
    <name type="synonym">Piriformospora indica</name>
    <dbReference type="NCBI Taxonomy" id="1109443"/>
    <lineage>
        <taxon>Eukaryota</taxon>
        <taxon>Fungi</taxon>
        <taxon>Dikarya</taxon>
        <taxon>Basidiomycota</taxon>
        <taxon>Agaricomycotina</taxon>
        <taxon>Agaricomycetes</taxon>
        <taxon>Sebacinales</taxon>
        <taxon>Serendipitaceae</taxon>
        <taxon>Serendipita</taxon>
    </lineage>
</organism>
<name>G4TVQ1_SERID</name>
<dbReference type="AlphaFoldDB" id="G4TVQ1"/>
<accession>G4TVQ1</accession>
<dbReference type="InParanoid" id="G4TVQ1"/>
<keyword evidence="3" id="KW-1185">Reference proteome</keyword>
<dbReference type="EMBL" id="CAFZ01000443">
    <property type="protein sequence ID" value="CCA75394.1"/>
    <property type="molecule type" value="Genomic_DNA"/>
</dbReference>
<proteinExistence type="predicted"/>
<dbReference type="Proteomes" id="UP000007148">
    <property type="component" value="Unassembled WGS sequence"/>
</dbReference>
<comment type="caution">
    <text evidence="2">The sequence shown here is derived from an EMBL/GenBank/DDBJ whole genome shotgun (WGS) entry which is preliminary data.</text>
</comment>
<evidence type="ECO:0000256" key="1">
    <source>
        <dbReference type="SAM" id="MobiDB-lite"/>
    </source>
</evidence>
<reference evidence="2 3" key="1">
    <citation type="journal article" date="2011" name="PLoS Pathog.">
        <title>Endophytic Life Strategies Decoded by Genome and Transcriptome Analyses of the Mutualistic Root Symbiont Piriformospora indica.</title>
        <authorList>
            <person name="Zuccaro A."/>
            <person name="Lahrmann U."/>
            <person name="Guldener U."/>
            <person name="Langen G."/>
            <person name="Pfiffi S."/>
            <person name="Biedenkopf D."/>
            <person name="Wong P."/>
            <person name="Samans B."/>
            <person name="Grimm C."/>
            <person name="Basiewicz M."/>
            <person name="Murat C."/>
            <person name="Martin F."/>
            <person name="Kogel K.H."/>
        </authorList>
    </citation>
    <scope>NUCLEOTIDE SEQUENCE [LARGE SCALE GENOMIC DNA]</scope>
    <source>
        <strain evidence="2 3">DSM 11827</strain>
    </source>
</reference>
<evidence type="ECO:0000313" key="2">
    <source>
        <dbReference type="EMBL" id="CCA75394.1"/>
    </source>
</evidence>
<gene>
    <name evidence="2" type="ORF">PIIN_09377</name>
</gene>
<protein>
    <submittedName>
        <fullName evidence="2">Uncharacterized protein</fullName>
    </submittedName>
</protein>
<evidence type="ECO:0000313" key="3">
    <source>
        <dbReference type="Proteomes" id="UP000007148"/>
    </source>
</evidence>
<sequence length="103" mass="10657">MSAAQNNAAVSYPASVHAPPPASHAPNVDTVASNTPQIPKKPQVTNVPSQRQPLQPPATNGTVPTHTEAAVTAYESSGAVVQTQWNSPNGAFSGFDCSSEPFF</sequence>
<feature type="compositionally biased region" description="Low complexity" evidence="1">
    <location>
        <begin position="8"/>
        <end position="17"/>
    </location>
</feature>
<dbReference type="HOGENOM" id="CLU_1960422_0_0_1"/>
<feature type="compositionally biased region" description="Polar residues" evidence="1">
    <location>
        <begin position="30"/>
        <end position="65"/>
    </location>
</feature>